<reference evidence="2 3" key="1">
    <citation type="submission" date="2019-11" db="EMBL/GenBank/DDBJ databases">
        <title>Whole-genome sequence of a the green, strictly anaerobic photosynthetic bacterium Heliobacillus mobilis DSM 6151.</title>
        <authorList>
            <person name="Kyndt J.A."/>
            <person name="Meyer T.E."/>
        </authorList>
    </citation>
    <scope>NUCLEOTIDE SEQUENCE [LARGE SCALE GENOMIC DNA]</scope>
    <source>
        <strain evidence="2 3">DSM 6151</strain>
    </source>
</reference>
<feature type="transmembrane region" description="Helical" evidence="1">
    <location>
        <begin position="56"/>
        <end position="76"/>
    </location>
</feature>
<dbReference type="Proteomes" id="UP000430670">
    <property type="component" value="Unassembled WGS sequence"/>
</dbReference>
<dbReference type="OrthoDB" id="1808456at2"/>
<protein>
    <recommendedName>
        <fullName evidence="4">DUF1269 domain-containing protein</fullName>
    </recommendedName>
</protein>
<dbReference type="EMBL" id="WNKU01000049">
    <property type="protein sequence ID" value="MTV50960.1"/>
    <property type="molecule type" value="Genomic_DNA"/>
</dbReference>
<name>A0A6I3SPH6_HELMO</name>
<proteinExistence type="predicted"/>
<keyword evidence="1" id="KW-0812">Transmembrane</keyword>
<sequence>MKYIYGLFKTSLKTELAVYALQEKGFVSDLVKVVPLDACVKGKPVLIDDMYKSDGLSLFDGMAFSATVFMLLGVIFGSILYIGSITVGLFGLLLGAGFGYLIDKSIRKRQHRTDARLIGEILLSVECKTDEEIATAETILREFQVVALGKFS</sequence>
<keyword evidence="3" id="KW-1185">Reference proteome</keyword>
<gene>
    <name evidence="2" type="ORF">GJ688_18755</name>
</gene>
<evidence type="ECO:0000256" key="1">
    <source>
        <dbReference type="SAM" id="Phobius"/>
    </source>
</evidence>
<organism evidence="2 3">
    <name type="scientific">Heliobacterium mobile</name>
    <name type="common">Heliobacillus mobilis</name>
    <dbReference type="NCBI Taxonomy" id="28064"/>
    <lineage>
        <taxon>Bacteria</taxon>
        <taxon>Bacillati</taxon>
        <taxon>Bacillota</taxon>
        <taxon>Clostridia</taxon>
        <taxon>Eubacteriales</taxon>
        <taxon>Heliobacteriaceae</taxon>
        <taxon>Heliobacterium</taxon>
    </lineage>
</organism>
<keyword evidence="1" id="KW-0472">Membrane</keyword>
<keyword evidence="1" id="KW-1133">Transmembrane helix</keyword>
<evidence type="ECO:0000313" key="3">
    <source>
        <dbReference type="Proteomes" id="UP000430670"/>
    </source>
</evidence>
<feature type="transmembrane region" description="Helical" evidence="1">
    <location>
        <begin position="82"/>
        <end position="102"/>
    </location>
</feature>
<evidence type="ECO:0000313" key="2">
    <source>
        <dbReference type="EMBL" id="MTV50960.1"/>
    </source>
</evidence>
<dbReference type="RefSeq" id="WP_155478042.1">
    <property type="nucleotide sequence ID" value="NZ_WNKU01000049.1"/>
</dbReference>
<dbReference type="AlphaFoldDB" id="A0A6I3SPH6"/>
<accession>A0A6I3SPH6</accession>
<comment type="caution">
    <text evidence="2">The sequence shown here is derived from an EMBL/GenBank/DDBJ whole genome shotgun (WGS) entry which is preliminary data.</text>
</comment>
<evidence type="ECO:0008006" key="4">
    <source>
        <dbReference type="Google" id="ProtNLM"/>
    </source>
</evidence>